<dbReference type="InterPro" id="IPR038135">
    <property type="entry name" value="Methylthiotransferase_N_sf"/>
</dbReference>
<comment type="catalytic activity">
    <reaction evidence="14">
        <text>N(6)-L-threonylcarbamoyladenosine(37) in tRNA + (sulfur carrier)-SH + AH2 + 2 S-adenosyl-L-methionine = 2-methylsulfanyl-N(6)-L-threonylcarbamoyladenosine(37) in tRNA + (sulfur carrier)-H + 5'-deoxyadenosine + L-methionine + A + S-adenosyl-L-homocysteine + 2 H(+)</text>
        <dbReference type="Rhea" id="RHEA:37075"/>
        <dbReference type="Rhea" id="RHEA-COMP:10163"/>
        <dbReference type="Rhea" id="RHEA-COMP:11092"/>
        <dbReference type="Rhea" id="RHEA-COMP:14737"/>
        <dbReference type="Rhea" id="RHEA-COMP:14739"/>
        <dbReference type="ChEBI" id="CHEBI:13193"/>
        <dbReference type="ChEBI" id="CHEBI:15378"/>
        <dbReference type="ChEBI" id="CHEBI:17319"/>
        <dbReference type="ChEBI" id="CHEBI:17499"/>
        <dbReference type="ChEBI" id="CHEBI:29917"/>
        <dbReference type="ChEBI" id="CHEBI:57844"/>
        <dbReference type="ChEBI" id="CHEBI:57856"/>
        <dbReference type="ChEBI" id="CHEBI:59789"/>
        <dbReference type="ChEBI" id="CHEBI:64428"/>
        <dbReference type="ChEBI" id="CHEBI:74418"/>
        <dbReference type="ChEBI" id="CHEBI:74420"/>
        <dbReference type="EC" id="2.8.4.5"/>
    </reaction>
</comment>
<dbReference type="GO" id="GO:0051539">
    <property type="term" value="F:4 iron, 4 sulfur cluster binding"/>
    <property type="evidence" value="ECO:0007669"/>
    <property type="project" value="UniProtKB-KW"/>
</dbReference>
<protein>
    <recommendedName>
        <fullName evidence="5">Threonylcarbamoyladenosine tRNA methylthiotransferase</fullName>
        <ecNumber evidence="4">2.8.4.5</ecNumber>
    </recommendedName>
    <alternativeName>
        <fullName evidence="13">tRNA-t(6)A37 methylthiotransferase</fullName>
    </alternativeName>
</protein>
<evidence type="ECO:0000259" key="18">
    <source>
        <dbReference type="PROSITE" id="PS51918"/>
    </source>
</evidence>
<dbReference type="Gene3D" id="3.80.30.20">
    <property type="entry name" value="tm_1862 like domain"/>
    <property type="match status" value="1"/>
</dbReference>
<keyword evidence="15" id="KW-0812">Transmembrane</keyword>
<dbReference type="GO" id="GO:0046872">
    <property type="term" value="F:metal ion binding"/>
    <property type="evidence" value="ECO:0007669"/>
    <property type="project" value="UniProtKB-KW"/>
</dbReference>
<dbReference type="SMART" id="SM00729">
    <property type="entry name" value="Elp3"/>
    <property type="match status" value="1"/>
</dbReference>
<keyword evidence="11" id="KW-0408">Iron</keyword>
<evidence type="ECO:0000256" key="4">
    <source>
        <dbReference type="ARBA" id="ARBA00013273"/>
    </source>
</evidence>
<dbReference type="SFLD" id="SFLDG01082">
    <property type="entry name" value="B12-binding_domain_containing"/>
    <property type="match status" value="1"/>
</dbReference>
<dbReference type="FunFam" id="3.80.30.20:FF:000002">
    <property type="entry name" value="threonylcarbamoyladenosine tRNA methylthiotransferase isoform X2"/>
    <property type="match status" value="1"/>
</dbReference>
<keyword evidence="12" id="KW-0411">Iron-sulfur</keyword>
<keyword evidence="7" id="KW-0808">Transferase</keyword>
<dbReference type="PROSITE" id="PS51449">
    <property type="entry name" value="MTTASE_N"/>
    <property type="match status" value="1"/>
</dbReference>
<accession>A0AA85G887</accession>
<comment type="similarity">
    <text evidence="3">Belongs to the methylthiotransferase family. CDKAL1 subfamily.</text>
</comment>
<evidence type="ECO:0000256" key="15">
    <source>
        <dbReference type="SAM" id="Phobius"/>
    </source>
</evidence>
<dbReference type="InterPro" id="IPR007197">
    <property type="entry name" value="rSAM"/>
</dbReference>
<evidence type="ECO:0000256" key="10">
    <source>
        <dbReference type="ARBA" id="ARBA00022723"/>
    </source>
</evidence>
<dbReference type="Pfam" id="PF04055">
    <property type="entry name" value="Radical_SAM"/>
    <property type="match status" value="1"/>
</dbReference>
<dbReference type="SUPFAM" id="SSF102114">
    <property type="entry name" value="Radical SAM enzymes"/>
    <property type="match status" value="1"/>
</dbReference>
<keyword evidence="19" id="KW-1185">Reference proteome</keyword>
<dbReference type="InterPro" id="IPR005839">
    <property type="entry name" value="Methylthiotransferase"/>
</dbReference>
<organism evidence="19 20">
    <name type="scientific">Schistosoma rodhaini</name>
    <dbReference type="NCBI Taxonomy" id="6188"/>
    <lineage>
        <taxon>Eukaryota</taxon>
        <taxon>Metazoa</taxon>
        <taxon>Spiralia</taxon>
        <taxon>Lophotrochozoa</taxon>
        <taxon>Platyhelminthes</taxon>
        <taxon>Trematoda</taxon>
        <taxon>Digenea</taxon>
        <taxon>Strigeidida</taxon>
        <taxon>Schistosomatoidea</taxon>
        <taxon>Schistosomatidae</taxon>
        <taxon>Schistosoma</taxon>
    </lineage>
</organism>
<evidence type="ECO:0000256" key="6">
    <source>
        <dbReference type="ARBA" id="ARBA00022485"/>
    </source>
</evidence>
<evidence type="ECO:0000256" key="2">
    <source>
        <dbReference type="ARBA" id="ARBA00002399"/>
    </source>
</evidence>
<dbReference type="NCBIfam" id="TIGR01578">
    <property type="entry name" value="MiaB-like-B"/>
    <property type="match status" value="1"/>
</dbReference>
<comment type="cofactor">
    <cofactor evidence="1">
        <name>[4Fe-4S] cluster</name>
        <dbReference type="ChEBI" id="CHEBI:49883"/>
    </cofactor>
</comment>
<evidence type="ECO:0000256" key="9">
    <source>
        <dbReference type="ARBA" id="ARBA00022694"/>
    </source>
</evidence>
<dbReference type="InterPro" id="IPR002792">
    <property type="entry name" value="TRAM_dom"/>
</dbReference>
<feature type="domain" description="MTTase N-terminal" evidence="17">
    <location>
        <begin position="46"/>
        <end position="204"/>
    </location>
</feature>
<keyword evidence="15" id="KW-1133">Transmembrane helix</keyword>
<dbReference type="GO" id="GO:0035598">
    <property type="term" value="F:tRNA (N(6)-L-threonylcarbamoyladenosine(37)-C(2))-methylthiotransferase activity"/>
    <property type="evidence" value="ECO:0007669"/>
    <property type="project" value="UniProtKB-EC"/>
</dbReference>
<dbReference type="AlphaFoldDB" id="A0AA85G887"/>
<evidence type="ECO:0000259" key="17">
    <source>
        <dbReference type="PROSITE" id="PS51449"/>
    </source>
</evidence>
<keyword evidence="15" id="KW-0472">Membrane</keyword>
<dbReference type="NCBIfam" id="TIGR00089">
    <property type="entry name" value="MiaB/RimO family radical SAM methylthiotransferase"/>
    <property type="match status" value="1"/>
</dbReference>
<keyword evidence="9" id="KW-0819">tRNA processing</keyword>
<dbReference type="PANTHER" id="PTHR11918">
    <property type="entry name" value="RADICAL SAM PROTEINS"/>
    <property type="match status" value="1"/>
</dbReference>
<dbReference type="EC" id="2.8.4.5" evidence="4"/>
<dbReference type="PROSITE" id="PS01278">
    <property type="entry name" value="MTTASE_RADICAL"/>
    <property type="match status" value="1"/>
</dbReference>
<dbReference type="GO" id="GO:0005783">
    <property type="term" value="C:endoplasmic reticulum"/>
    <property type="evidence" value="ECO:0007669"/>
    <property type="project" value="TreeGrafter"/>
</dbReference>
<reference evidence="19" key="1">
    <citation type="submission" date="2022-06" db="EMBL/GenBank/DDBJ databases">
        <authorList>
            <person name="Berger JAMES D."/>
            <person name="Berger JAMES D."/>
        </authorList>
    </citation>
    <scope>NUCLEOTIDE SEQUENCE [LARGE SCALE GENOMIC DNA]</scope>
</reference>
<feature type="domain" description="TRAM" evidence="16">
    <location>
        <begin position="506"/>
        <end position="571"/>
    </location>
</feature>
<dbReference type="InterPro" id="IPR006638">
    <property type="entry name" value="Elp3/MiaA/NifB-like_rSAM"/>
</dbReference>
<dbReference type="PROSITE" id="PS50926">
    <property type="entry name" value="TRAM"/>
    <property type="match status" value="1"/>
</dbReference>
<evidence type="ECO:0000256" key="5">
    <source>
        <dbReference type="ARBA" id="ARBA00018810"/>
    </source>
</evidence>
<dbReference type="Proteomes" id="UP000050792">
    <property type="component" value="Unassembled WGS sequence"/>
</dbReference>
<feature type="transmembrane region" description="Helical" evidence="15">
    <location>
        <begin position="617"/>
        <end position="637"/>
    </location>
</feature>
<dbReference type="InterPro" id="IPR020612">
    <property type="entry name" value="Methylthiotransferase_CS"/>
</dbReference>
<evidence type="ECO:0000256" key="13">
    <source>
        <dbReference type="ARBA" id="ARBA00031213"/>
    </source>
</evidence>
<evidence type="ECO:0000256" key="1">
    <source>
        <dbReference type="ARBA" id="ARBA00001966"/>
    </source>
</evidence>
<dbReference type="WBParaSite" id="SRDH1_82670.1">
    <property type="protein sequence ID" value="SRDH1_82670.1"/>
    <property type="gene ID" value="SRDH1_82670"/>
</dbReference>
<comment type="function">
    <text evidence="2">Catalyzes the methylthiolation of N6-threonylcarbamoyladenosine (t(6)A), leading to the formation of 2-methylthio-N6-threonylcarbamoyladenosine (ms(2)t(6)A) at position 37 in tRNAs that read codons beginning with adenine.</text>
</comment>
<dbReference type="PANTHER" id="PTHR11918:SF45">
    <property type="entry name" value="THREONYLCARBAMOYLADENOSINE TRNA METHYLTHIOTRANSFERASE"/>
    <property type="match status" value="1"/>
</dbReference>
<evidence type="ECO:0000259" key="16">
    <source>
        <dbReference type="PROSITE" id="PS50926"/>
    </source>
</evidence>
<evidence type="ECO:0000313" key="20">
    <source>
        <dbReference type="WBParaSite" id="SRDH1_82670.1"/>
    </source>
</evidence>
<evidence type="ECO:0000256" key="8">
    <source>
        <dbReference type="ARBA" id="ARBA00022691"/>
    </source>
</evidence>
<keyword evidence="8" id="KW-0949">S-adenosyl-L-methionine</keyword>
<proteinExistence type="inferred from homology"/>
<evidence type="ECO:0000256" key="12">
    <source>
        <dbReference type="ARBA" id="ARBA00023014"/>
    </source>
</evidence>
<dbReference type="Gene3D" id="3.40.50.12160">
    <property type="entry name" value="Methylthiotransferase, N-terminal domain"/>
    <property type="match status" value="1"/>
</dbReference>
<evidence type="ECO:0000256" key="14">
    <source>
        <dbReference type="ARBA" id="ARBA00051661"/>
    </source>
</evidence>
<keyword evidence="6" id="KW-0004">4Fe-4S</keyword>
<evidence type="ECO:0000256" key="7">
    <source>
        <dbReference type="ARBA" id="ARBA00022679"/>
    </source>
</evidence>
<evidence type="ECO:0000256" key="11">
    <source>
        <dbReference type="ARBA" id="ARBA00023004"/>
    </source>
</evidence>
<evidence type="ECO:0000313" key="19">
    <source>
        <dbReference type="Proteomes" id="UP000050792"/>
    </source>
</evidence>
<dbReference type="Pfam" id="PF01938">
    <property type="entry name" value="TRAM"/>
    <property type="match status" value="1"/>
</dbReference>
<dbReference type="Pfam" id="PF00919">
    <property type="entry name" value="UPF0004"/>
    <property type="match status" value="1"/>
</dbReference>
<reference evidence="20" key="2">
    <citation type="submission" date="2023-11" db="UniProtKB">
        <authorList>
            <consortium name="WormBaseParasite"/>
        </authorList>
    </citation>
    <scope>IDENTIFICATION</scope>
</reference>
<keyword evidence="10" id="KW-0479">Metal-binding</keyword>
<name>A0AA85G887_9TREM</name>
<dbReference type="InterPro" id="IPR006466">
    <property type="entry name" value="MiaB-like_arc_euk"/>
</dbReference>
<feature type="domain" description="Radical SAM core" evidence="18">
    <location>
        <begin position="242"/>
        <end position="509"/>
    </location>
</feature>
<dbReference type="PROSITE" id="PS51918">
    <property type="entry name" value="RADICAL_SAM"/>
    <property type="match status" value="1"/>
</dbReference>
<dbReference type="InterPro" id="IPR058240">
    <property type="entry name" value="rSAM_sf"/>
</dbReference>
<dbReference type="InterPro" id="IPR023404">
    <property type="entry name" value="rSAM_horseshoe"/>
</dbReference>
<sequence>MDIEDISAEHVRPQTESTVLVKTRFRNKKPNISEDLYLSSNLPEKFHVFVQTWGCAHNTSDSEYMTGLLAKYGYRVTLDGSQITNGCESEANISSTSDLACGCQDNGDQCCSKEKKSDKSNVVLSNCDAKKNADVWVLNSCTVKGPAEDHFRNAVLEGIKLGKRVVAAGCVPQSRPGADYLKGVSVIGVHQIDRIVEVVEETLQGNVVRFLDKKCTSSESSSSVTHSSSSLAGVAVDLPKIRRNPLIEILAISTGCLNACTYCKTKQARGILASYPIEQLLDRAKQAFKEGVKELWLTSEDLGAYGRDLDRTTSSLICPGLSEKWPHQITLADLLAGLVPIIPAGCMLRLGMTNPPYILDQLVEIAEVLSHPRVYSFLHIPVQSGSDAVLDAMKRDYTIEEFSSVVDYLMQNVKQPNLPPGAAHDAVNGSGTLTIATDVICGFPTETNNDFNETVELIEKYQFPVLHINQFFPRPGTPAANMPRKANSSEVKSRTRRLHDLFRSYRTYDGRIGCEVRVLITEPSFDGKFWVGHTKAYEQILLPKDPNVYGRIVLVRIIECDKFFMRGIIIDSGPFDSIVFPYNNNNNNISKKHFNLPSLPSLIENSIQPSKPNYSSMAFYMGYMILIIAGICSALKFTDLDLYKTFSHT</sequence>
<dbReference type="InterPro" id="IPR013848">
    <property type="entry name" value="Methylthiotransferase_N"/>
</dbReference>
<dbReference type="SFLD" id="SFLDS00029">
    <property type="entry name" value="Radical_SAM"/>
    <property type="match status" value="1"/>
</dbReference>
<evidence type="ECO:0000256" key="3">
    <source>
        <dbReference type="ARBA" id="ARBA00008616"/>
    </source>
</evidence>